<dbReference type="OMA" id="RPMPTHR"/>
<dbReference type="GeneID" id="63784306"/>
<dbReference type="PANTHER" id="PTHR43590">
    <property type="entry name" value="ARSENIC RESISTANCE PROTEIN ARSH (AFU_ORTHOLOGUE AFUA_5G15030)"/>
    <property type="match status" value="1"/>
</dbReference>
<dbReference type="Gene3D" id="3.40.50.360">
    <property type="match status" value="1"/>
</dbReference>
<sequence length="264" mass="29989">MASYKPILSADDWTRQAVELIDARHLHTQEEQPRILILYGSLRKESYSKKLAYEFARLLSGLGSDVRIFDPMGLPIKNDDDTDHPKVQELRNAAIWSEGMVWVSPEQHGSMTAVFKNQIDWIPLSLGSVRPTQGRALALAQVNGGSQSFNSVNQLRILGRWMRCFTIPNQSSIPKAWTQFDGDGRLKDTGFRERVVDVAEELYKVLHMLRPHRESLDSRYSERVEKAKQGRLLSQAEKEAQKQQPSTKEANEPELMEAKPTSAS</sequence>
<dbReference type="InterPro" id="IPR005025">
    <property type="entry name" value="FMN_Rdtase-like_dom"/>
</dbReference>
<dbReference type="RefSeq" id="XP_040725776.1">
    <property type="nucleotide sequence ID" value="XM_040867707.1"/>
</dbReference>
<evidence type="ECO:0000313" key="3">
    <source>
        <dbReference type="EMBL" id="ORY83195.1"/>
    </source>
</evidence>
<dbReference type="STRING" id="56484.A0A1Y2FK76"/>
<name>A0A1Y2FK76_PROLT</name>
<dbReference type="EMBL" id="MCFI01000008">
    <property type="protein sequence ID" value="ORY83195.1"/>
    <property type="molecule type" value="Genomic_DNA"/>
</dbReference>
<proteinExistence type="predicted"/>
<evidence type="ECO:0000313" key="4">
    <source>
        <dbReference type="Proteomes" id="UP000193685"/>
    </source>
</evidence>
<dbReference type="Proteomes" id="UP000193685">
    <property type="component" value="Unassembled WGS sequence"/>
</dbReference>
<reference evidence="3 4" key="1">
    <citation type="submission" date="2016-07" db="EMBL/GenBank/DDBJ databases">
        <title>Pervasive Adenine N6-methylation of Active Genes in Fungi.</title>
        <authorList>
            <consortium name="DOE Joint Genome Institute"/>
            <person name="Mondo S.J."/>
            <person name="Dannebaum R.O."/>
            <person name="Kuo R.C."/>
            <person name="Labutti K."/>
            <person name="Haridas S."/>
            <person name="Kuo A."/>
            <person name="Salamov A."/>
            <person name="Ahrendt S.R."/>
            <person name="Lipzen A."/>
            <person name="Sullivan W."/>
            <person name="Andreopoulos W.B."/>
            <person name="Clum A."/>
            <person name="Lindquist E."/>
            <person name="Daum C."/>
            <person name="Ramamoorthy G.K."/>
            <person name="Gryganskyi A."/>
            <person name="Culley D."/>
            <person name="Magnuson J.K."/>
            <person name="James T.Y."/>
            <person name="O'Malley M.A."/>
            <person name="Stajich J.E."/>
            <person name="Spatafora J.W."/>
            <person name="Visel A."/>
            <person name="Grigoriev I.V."/>
        </authorList>
    </citation>
    <scope>NUCLEOTIDE SEQUENCE [LARGE SCALE GENOMIC DNA]</scope>
    <source>
        <strain evidence="3 4">12-1054</strain>
    </source>
</reference>
<organism evidence="3 4">
    <name type="scientific">Protomyces lactucae-debilis</name>
    <dbReference type="NCBI Taxonomy" id="2754530"/>
    <lineage>
        <taxon>Eukaryota</taxon>
        <taxon>Fungi</taxon>
        <taxon>Dikarya</taxon>
        <taxon>Ascomycota</taxon>
        <taxon>Taphrinomycotina</taxon>
        <taxon>Taphrinomycetes</taxon>
        <taxon>Taphrinales</taxon>
        <taxon>Protomycetaceae</taxon>
        <taxon>Protomyces</taxon>
    </lineage>
</organism>
<protein>
    <submittedName>
        <fullName evidence="3">NADPH-dependent FMN reductase</fullName>
    </submittedName>
</protein>
<evidence type="ECO:0000256" key="1">
    <source>
        <dbReference type="SAM" id="MobiDB-lite"/>
    </source>
</evidence>
<dbReference type="AlphaFoldDB" id="A0A1Y2FK76"/>
<dbReference type="SUPFAM" id="SSF52218">
    <property type="entry name" value="Flavoproteins"/>
    <property type="match status" value="1"/>
</dbReference>
<comment type="caution">
    <text evidence="3">The sequence shown here is derived from an EMBL/GenBank/DDBJ whole genome shotgun (WGS) entry which is preliminary data.</text>
</comment>
<keyword evidence="4" id="KW-1185">Reference proteome</keyword>
<feature type="domain" description="NADPH-dependent FMN reductase-like" evidence="2">
    <location>
        <begin position="33"/>
        <end position="177"/>
    </location>
</feature>
<feature type="region of interest" description="Disordered" evidence="1">
    <location>
        <begin position="216"/>
        <end position="264"/>
    </location>
</feature>
<gene>
    <name evidence="3" type="ORF">BCR37DRAFT_346632</name>
</gene>
<feature type="compositionally biased region" description="Basic and acidic residues" evidence="1">
    <location>
        <begin position="216"/>
        <end position="228"/>
    </location>
</feature>
<dbReference type="NCBIfam" id="TIGR02690">
    <property type="entry name" value="resist_ArsH"/>
    <property type="match status" value="1"/>
</dbReference>
<evidence type="ECO:0000259" key="2">
    <source>
        <dbReference type="Pfam" id="PF03358"/>
    </source>
</evidence>
<dbReference type="Pfam" id="PF03358">
    <property type="entry name" value="FMN_red"/>
    <property type="match status" value="1"/>
</dbReference>
<accession>A0A1Y2FK76</accession>
<dbReference type="InterPro" id="IPR014063">
    <property type="entry name" value="Arsenate-R_ArsH"/>
</dbReference>
<dbReference type="PANTHER" id="PTHR43590:SF1">
    <property type="entry name" value="ARSENIC RESISTANCE PROTEIN ARSH (AFU_ORTHOLOGUE AFUA_5G15030)"/>
    <property type="match status" value="1"/>
</dbReference>
<dbReference type="OrthoDB" id="8300214at2759"/>
<dbReference type="InterPro" id="IPR029039">
    <property type="entry name" value="Flavoprotein-like_sf"/>
</dbReference>
<dbReference type="GO" id="GO:0016655">
    <property type="term" value="F:oxidoreductase activity, acting on NAD(P)H, quinone or similar compound as acceptor"/>
    <property type="evidence" value="ECO:0007669"/>
    <property type="project" value="TreeGrafter"/>
</dbReference>